<dbReference type="InterPro" id="IPR002575">
    <property type="entry name" value="Aminoglycoside_PTrfase"/>
</dbReference>
<dbReference type="InterPro" id="IPR052898">
    <property type="entry name" value="ACAD10-like"/>
</dbReference>
<dbReference type="Gene3D" id="3.30.200.20">
    <property type="entry name" value="Phosphorylase Kinase, domain 1"/>
    <property type="match status" value="1"/>
</dbReference>
<feature type="domain" description="Aminoglycoside phosphotransferase" evidence="1">
    <location>
        <begin position="55"/>
        <end position="273"/>
    </location>
</feature>
<proteinExistence type="predicted"/>
<evidence type="ECO:0000313" key="3">
    <source>
        <dbReference type="Proteomes" id="UP001251870"/>
    </source>
</evidence>
<reference evidence="2 3" key="1">
    <citation type="submission" date="2023-09" db="EMBL/GenBank/DDBJ databases">
        <title>Description of three actinobacteria isolated from air of manufacturing shop in a pharmaceutical factory.</title>
        <authorList>
            <person name="Zhang D.-F."/>
        </authorList>
    </citation>
    <scope>NUCLEOTIDE SEQUENCE [LARGE SCALE GENOMIC DNA]</scope>
    <source>
        <strain evidence="2 3">LY-0111</strain>
    </source>
</reference>
<name>A0ABU2DPF3_9MICC</name>
<evidence type="ECO:0000313" key="2">
    <source>
        <dbReference type="EMBL" id="MDR8018387.1"/>
    </source>
</evidence>
<dbReference type="PANTHER" id="PTHR47829:SF1">
    <property type="entry name" value="HAD FAMILY PHOSPHATASE"/>
    <property type="match status" value="1"/>
</dbReference>
<evidence type="ECO:0000259" key="1">
    <source>
        <dbReference type="Pfam" id="PF01636"/>
    </source>
</evidence>
<dbReference type="EMBL" id="JAVKGR010000001">
    <property type="protein sequence ID" value="MDR8018387.1"/>
    <property type="molecule type" value="Genomic_DNA"/>
</dbReference>
<dbReference type="Gene3D" id="3.90.1200.10">
    <property type="match status" value="1"/>
</dbReference>
<comment type="caution">
    <text evidence="2">The sequence shown here is derived from an EMBL/GenBank/DDBJ whole genome shotgun (WGS) entry which is preliminary data.</text>
</comment>
<organism evidence="2 3">
    <name type="scientific">Nesterenkonia aerolata</name>
    <dbReference type="NCBI Taxonomy" id="3074079"/>
    <lineage>
        <taxon>Bacteria</taxon>
        <taxon>Bacillati</taxon>
        <taxon>Actinomycetota</taxon>
        <taxon>Actinomycetes</taxon>
        <taxon>Micrococcales</taxon>
        <taxon>Micrococcaceae</taxon>
        <taxon>Nesterenkonia</taxon>
    </lineage>
</organism>
<keyword evidence="3" id="KW-1185">Reference proteome</keyword>
<accession>A0ABU2DPF3</accession>
<dbReference type="RefSeq" id="WP_310547361.1">
    <property type="nucleotide sequence ID" value="NZ_JAVKGR010000001.1"/>
</dbReference>
<dbReference type="CDD" id="cd05154">
    <property type="entry name" value="ACAD10_11_N-like"/>
    <property type="match status" value="1"/>
</dbReference>
<dbReference type="Proteomes" id="UP001251870">
    <property type="component" value="Unassembled WGS sequence"/>
</dbReference>
<sequence length="368" mass="41272">MTTHINYSTSDEIVAAQDVVATEEQASALSMPPLIIEENLRSYLDTEGVGSGPMEIERIGAGQSNVTFRVRREGADVVLRRGPRPPLPKSTHDMVREARVQTALAGAGFPVPNLRCVETDTAVLGVPFYVMDYLDGDVVTSVLPERFQPSEHRHHLVKSAVETLGQLHSLDVRQPPISELGRPDGYLRRQVKRFSELWPQNTTRDLPIVEELGTWLEKNRPQSQRHGVIHGDYRIGNLMFAKEDKPRVLAVLDWEMATLGDPLADLGYLAATYATCESGSTVMELTSVTRDHGFPTRDELIELYAENSSLDLSELHWYEVLALWKAAIFCEAIYTRWLKGERADDAQFSRHLESGVPDLLEAALQRTR</sequence>
<dbReference type="Pfam" id="PF01636">
    <property type="entry name" value="APH"/>
    <property type="match status" value="1"/>
</dbReference>
<dbReference type="InterPro" id="IPR041726">
    <property type="entry name" value="ACAD10_11_N"/>
</dbReference>
<dbReference type="InterPro" id="IPR011009">
    <property type="entry name" value="Kinase-like_dom_sf"/>
</dbReference>
<dbReference type="SUPFAM" id="SSF56112">
    <property type="entry name" value="Protein kinase-like (PK-like)"/>
    <property type="match status" value="1"/>
</dbReference>
<protein>
    <submittedName>
        <fullName evidence="2">Phosphotransferase family protein</fullName>
    </submittedName>
</protein>
<gene>
    <name evidence="2" type="ORF">RIL96_02235</name>
</gene>
<dbReference type="PANTHER" id="PTHR47829">
    <property type="entry name" value="HYDROLASE, PUTATIVE (AFU_ORTHOLOGUE AFUA_1G12880)-RELATED"/>
    <property type="match status" value="1"/>
</dbReference>